<comment type="caution">
    <text evidence="3">The sequence shown here is derived from an EMBL/GenBank/DDBJ whole genome shotgun (WGS) entry which is preliminary data.</text>
</comment>
<organism evidence="3 4">
    <name type="scientific">Micromonospora fluostatini</name>
    <dbReference type="NCBI Taxonomy" id="1629071"/>
    <lineage>
        <taxon>Bacteria</taxon>
        <taxon>Bacillati</taxon>
        <taxon>Actinomycetota</taxon>
        <taxon>Actinomycetes</taxon>
        <taxon>Micromonosporales</taxon>
        <taxon>Micromonosporaceae</taxon>
        <taxon>Micromonospora</taxon>
    </lineage>
</organism>
<evidence type="ECO:0000259" key="2">
    <source>
        <dbReference type="Pfam" id="PF04149"/>
    </source>
</evidence>
<gene>
    <name evidence="3" type="ORF">E1091_10635</name>
</gene>
<dbReference type="InterPro" id="IPR007278">
    <property type="entry name" value="DUF397"/>
</dbReference>
<feature type="compositionally biased region" description="Low complexity" evidence="1">
    <location>
        <begin position="1"/>
        <end position="25"/>
    </location>
</feature>
<evidence type="ECO:0000313" key="3">
    <source>
        <dbReference type="EMBL" id="TDB94871.1"/>
    </source>
</evidence>
<feature type="region of interest" description="Disordered" evidence="1">
    <location>
        <begin position="1"/>
        <end position="72"/>
    </location>
</feature>
<evidence type="ECO:0000313" key="4">
    <source>
        <dbReference type="Proteomes" id="UP000295626"/>
    </source>
</evidence>
<protein>
    <submittedName>
        <fullName evidence="3">DUF397 domain-containing protein</fullName>
    </submittedName>
</protein>
<sequence>MTAVPGRGGARVSARPGASGASRRTGGTGPPGRQPARPAAAGRPPPRATARRGTPPESVSVRDSKDRSGPVLTFTETAWRGFVNTVARRH</sequence>
<proteinExistence type="predicted"/>
<feature type="domain" description="DUF397" evidence="2">
    <location>
        <begin position="53"/>
        <end position="86"/>
    </location>
</feature>
<dbReference type="Pfam" id="PF04149">
    <property type="entry name" value="DUF397"/>
    <property type="match status" value="1"/>
</dbReference>
<evidence type="ECO:0000256" key="1">
    <source>
        <dbReference type="SAM" id="MobiDB-lite"/>
    </source>
</evidence>
<accession>A0ABY2DH75</accession>
<dbReference type="EMBL" id="SMKE01000338">
    <property type="protein sequence ID" value="TDB94871.1"/>
    <property type="molecule type" value="Genomic_DNA"/>
</dbReference>
<dbReference type="Proteomes" id="UP000295626">
    <property type="component" value="Unassembled WGS sequence"/>
</dbReference>
<reference evidence="3 4" key="1">
    <citation type="submission" date="2019-02" db="EMBL/GenBank/DDBJ databases">
        <title>Draft genome sequences of novel Actinobacteria.</title>
        <authorList>
            <person name="Sahin N."/>
            <person name="Ay H."/>
            <person name="Saygin H."/>
        </authorList>
    </citation>
    <scope>NUCLEOTIDE SEQUENCE [LARGE SCALE GENOMIC DNA]</scope>
    <source>
        <strain evidence="3 4">JCM 30529</strain>
    </source>
</reference>
<name>A0ABY2DH75_9ACTN</name>
<keyword evidence="4" id="KW-1185">Reference proteome</keyword>